<dbReference type="Pfam" id="PF10276">
    <property type="entry name" value="zf-CHCC"/>
    <property type="match status" value="1"/>
</dbReference>
<reference evidence="2 3" key="1">
    <citation type="submission" date="2018-01" db="EMBL/GenBank/DDBJ databases">
        <title>The draft genome sequence of Cohaesibacter sp. H1304.</title>
        <authorList>
            <person name="Wang N.-N."/>
            <person name="Du Z.-J."/>
        </authorList>
    </citation>
    <scope>NUCLEOTIDE SEQUENCE [LARGE SCALE GENOMIC DNA]</scope>
    <source>
        <strain evidence="2 3">H1304</strain>
    </source>
</reference>
<evidence type="ECO:0000259" key="1">
    <source>
        <dbReference type="Pfam" id="PF10276"/>
    </source>
</evidence>
<dbReference type="OrthoDB" id="9807344at2"/>
<keyword evidence="2" id="KW-0862">Zinc</keyword>
<keyword evidence="2" id="KW-0479">Metal-binding</keyword>
<feature type="domain" description="Zinc finger CHCC-type" evidence="1">
    <location>
        <begin position="23"/>
        <end position="58"/>
    </location>
</feature>
<dbReference type="AlphaFoldDB" id="A0A2N5XW84"/>
<keyword evidence="2" id="KW-0863">Zinc-finger</keyword>
<protein>
    <submittedName>
        <fullName evidence="2">Zinc-finger domain-containing protein</fullName>
    </submittedName>
</protein>
<dbReference type="InterPro" id="IPR019401">
    <property type="entry name" value="Znf_CHCC"/>
</dbReference>
<gene>
    <name evidence="2" type="ORF">C0081_00305</name>
</gene>
<comment type="caution">
    <text evidence="2">The sequence shown here is derived from an EMBL/GenBank/DDBJ whole genome shotgun (WGS) entry which is preliminary data.</text>
</comment>
<name>A0A2N5XW84_9HYPH</name>
<proteinExistence type="predicted"/>
<dbReference type="RefSeq" id="WP_101531812.1">
    <property type="nucleotide sequence ID" value="NZ_JBFHIU010000011.1"/>
</dbReference>
<dbReference type="EMBL" id="PKUQ01000001">
    <property type="protein sequence ID" value="PLW78727.1"/>
    <property type="molecule type" value="Genomic_DNA"/>
</dbReference>
<dbReference type="Proteomes" id="UP000234881">
    <property type="component" value="Unassembled WGS sequence"/>
</dbReference>
<organism evidence="2 3">
    <name type="scientific">Cohaesibacter celericrescens</name>
    <dbReference type="NCBI Taxonomy" id="2067669"/>
    <lineage>
        <taxon>Bacteria</taxon>
        <taxon>Pseudomonadati</taxon>
        <taxon>Pseudomonadota</taxon>
        <taxon>Alphaproteobacteria</taxon>
        <taxon>Hyphomicrobiales</taxon>
        <taxon>Cohaesibacteraceae</taxon>
    </lineage>
</organism>
<dbReference type="GO" id="GO:0008270">
    <property type="term" value="F:zinc ion binding"/>
    <property type="evidence" value="ECO:0007669"/>
    <property type="project" value="UniProtKB-KW"/>
</dbReference>
<dbReference type="Gene3D" id="2.60.260.40">
    <property type="entry name" value="q5lls5 like domains"/>
    <property type="match status" value="1"/>
</dbReference>
<evidence type="ECO:0000313" key="3">
    <source>
        <dbReference type="Proteomes" id="UP000234881"/>
    </source>
</evidence>
<sequence>MAGHTIPHFKNDEGVSAIEIGVREFQCMGATPPQDHPHVYLDMGEENEILCPYCSTHYKFNAELGETQTRPDGCFHE</sequence>
<accession>A0A2N5XW84</accession>
<evidence type="ECO:0000313" key="2">
    <source>
        <dbReference type="EMBL" id="PLW78727.1"/>
    </source>
</evidence>
<keyword evidence="3" id="KW-1185">Reference proteome</keyword>